<keyword evidence="4" id="KW-0732">Signal</keyword>
<evidence type="ECO:0000256" key="1">
    <source>
        <dbReference type="ARBA" id="ARBA00004613"/>
    </source>
</evidence>
<comment type="caution">
    <text evidence="5">The sequence shown here is derived from an EMBL/GenBank/DDBJ whole genome shotgun (WGS) entry which is preliminary data.</text>
</comment>
<dbReference type="GO" id="GO:0005576">
    <property type="term" value="C:extracellular region"/>
    <property type="evidence" value="ECO:0007669"/>
    <property type="project" value="UniProtKB-SubCell"/>
</dbReference>
<dbReference type="Gene3D" id="4.10.40.10">
    <property type="match status" value="1"/>
</dbReference>
<dbReference type="EMBL" id="QOIP01000003">
    <property type="protein sequence ID" value="RLU24376.1"/>
    <property type="molecule type" value="Genomic_DNA"/>
</dbReference>
<comment type="subcellular location">
    <subcellularLocation>
        <location evidence="1">Secreted</location>
    </subcellularLocation>
</comment>
<evidence type="ECO:0008006" key="7">
    <source>
        <dbReference type="Google" id="ProtNLM"/>
    </source>
</evidence>
<dbReference type="InterPro" id="IPR004169">
    <property type="entry name" value="Spidertoxin"/>
</dbReference>
<evidence type="ECO:0000256" key="3">
    <source>
        <dbReference type="ARBA" id="ARBA00023157"/>
    </source>
</evidence>
<keyword evidence="3" id="KW-1015">Disulfide bond</keyword>
<feature type="signal peptide" evidence="4">
    <location>
        <begin position="1"/>
        <end position="21"/>
    </location>
</feature>
<proteinExistence type="predicted"/>
<evidence type="ECO:0000313" key="6">
    <source>
        <dbReference type="Proteomes" id="UP000279307"/>
    </source>
</evidence>
<organism evidence="5 6">
    <name type="scientific">Ooceraea biroi</name>
    <name type="common">Clonal raider ant</name>
    <name type="synonym">Cerapachys biroi</name>
    <dbReference type="NCBI Taxonomy" id="2015173"/>
    <lineage>
        <taxon>Eukaryota</taxon>
        <taxon>Metazoa</taxon>
        <taxon>Ecdysozoa</taxon>
        <taxon>Arthropoda</taxon>
        <taxon>Hexapoda</taxon>
        <taxon>Insecta</taxon>
        <taxon>Pterygota</taxon>
        <taxon>Neoptera</taxon>
        <taxon>Endopterygota</taxon>
        <taxon>Hymenoptera</taxon>
        <taxon>Apocrita</taxon>
        <taxon>Aculeata</taxon>
        <taxon>Formicoidea</taxon>
        <taxon>Formicidae</taxon>
        <taxon>Dorylinae</taxon>
        <taxon>Ooceraea</taxon>
    </lineage>
</organism>
<evidence type="ECO:0000256" key="4">
    <source>
        <dbReference type="SAM" id="SignalP"/>
    </source>
</evidence>
<dbReference type="AlphaFoldDB" id="A0A3L8DVL7"/>
<gene>
    <name evidence="5" type="ORF">DMN91_002464</name>
</gene>
<accession>A0A3L8DVL7</accession>
<dbReference type="Pfam" id="PF02819">
    <property type="entry name" value="Toxin_9"/>
    <property type="match status" value="1"/>
</dbReference>
<evidence type="ECO:0000256" key="2">
    <source>
        <dbReference type="ARBA" id="ARBA00022525"/>
    </source>
</evidence>
<reference evidence="5 6" key="1">
    <citation type="journal article" date="2018" name="Genome Res.">
        <title>The genomic architecture and molecular evolution of ant odorant receptors.</title>
        <authorList>
            <person name="McKenzie S.K."/>
            <person name="Kronauer D.J.C."/>
        </authorList>
    </citation>
    <scope>NUCLEOTIDE SEQUENCE [LARGE SCALE GENOMIC DNA]</scope>
    <source>
        <strain evidence="5">Clonal line C1</strain>
    </source>
</reference>
<protein>
    <recommendedName>
        <fullName evidence="7">U8-agatoxin-Ao1a</fullName>
    </recommendedName>
</protein>
<dbReference type="SUPFAM" id="SSF57059">
    <property type="entry name" value="omega toxin-like"/>
    <property type="match status" value="1"/>
</dbReference>
<dbReference type="OrthoDB" id="6100049at2759"/>
<evidence type="ECO:0000313" key="5">
    <source>
        <dbReference type="EMBL" id="RLU24376.1"/>
    </source>
</evidence>
<name>A0A3L8DVL7_OOCBI</name>
<sequence>MRSCLLWLFLLLVVLADRSFASPYFDDGEDVGELQGGDSSDYTDNALENLMRAAQKRTSLIYLYRRACIRRGGNCDHRPKDCCYSSSCRCNLWGSNCQCQRMGLFQKWG</sequence>
<keyword evidence="2" id="KW-0964">Secreted</keyword>
<dbReference type="Proteomes" id="UP000279307">
    <property type="component" value="Chromosome 3"/>
</dbReference>
<dbReference type="CDD" id="cd12960">
    <property type="entry name" value="Spider_toxin"/>
    <property type="match status" value="1"/>
</dbReference>
<dbReference type="GO" id="GO:0008200">
    <property type="term" value="F:ion channel inhibitor activity"/>
    <property type="evidence" value="ECO:0007669"/>
    <property type="project" value="InterPro"/>
</dbReference>
<feature type="chain" id="PRO_5018010364" description="U8-agatoxin-Ao1a" evidence="4">
    <location>
        <begin position="22"/>
        <end position="109"/>
    </location>
</feature>